<name>A0AA39M0H1_9BILA</name>
<dbReference type="AlphaFoldDB" id="A0AA39M0H1"/>
<feature type="region of interest" description="Disordered" evidence="1">
    <location>
        <begin position="218"/>
        <end position="265"/>
    </location>
</feature>
<dbReference type="Proteomes" id="UP001175271">
    <property type="component" value="Unassembled WGS sequence"/>
</dbReference>
<reference evidence="2" key="1">
    <citation type="submission" date="2023-06" db="EMBL/GenBank/DDBJ databases">
        <title>Genomic analysis of the entomopathogenic nematode Steinernema hermaphroditum.</title>
        <authorList>
            <person name="Schwarz E.M."/>
            <person name="Heppert J.K."/>
            <person name="Baniya A."/>
            <person name="Schwartz H.T."/>
            <person name="Tan C.-H."/>
            <person name="Antoshechkin I."/>
            <person name="Sternberg P.W."/>
            <person name="Goodrich-Blair H."/>
            <person name="Dillman A.R."/>
        </authorList>
    </citation>
    <scope>NUCLEOTIDE SEQUENCE</scope>
    <source>
        <strain evidence="2">PS9179</strain>
        <tissue evidence="2">Whole animal</tissue>
    </source>
</reference>
<accession>A0AA39M0H1</accession>
<evidence type="ECO:0000313" key="2">
    <source>
        <dbReference type="EMBL" id="KAK0416327.1"/>
    </source>
</evidence>
<protein>
    <submittedName>
        <fullName evidence="2">Uncharacterized protein</fullName>
    </submittedName>
</protein>
<gene>
    <name evidence="2" type="ORF">QR680_012418</name>
</gene>
<organism evidence="2 3">
    <name type="scientific">Steinernema hermaphroditum</name>
    <dbReference type="NCBI Taxonomy" id="289476"/>
    <lineage>
        <taxon>Eukaryota</taxon>
        <taxon>Metazoa</taxon>
        <taxon>Ecdysozoa</taxon>
        <taxon>Nematoda</taxon>
        <taxon>Chromadorea</taxon>
        <taxon>Rhabditida</taxon>
        <taxon>Tylenchina</taxon>
        <taxon>Panagrolaimomorpha</taxon>
        <taxon>Strongyloidoidea</taxon>
        <taxon>Steinernematidae</taxon>
        <taxon>Steinernema</taxon>
    </lineage>
</organism>
<evidence type="ECO:0000256" key="1">
    <source>
        <dbReference type="SAM" id="MobiDB-lite"/>
    </source>
</evidence>
<keyword evidence="3" id="KW-1185">Reference proteome</keyword>
<feature type="compositionally biased region" description="Low complexity" evidence="1">
    <location>
        <begin position="555"/>
        <end position="565"/>
    </location>
</feature>
<feature type="region of interest" description="Disordered" evidence="1">
    <location>
        <begin position="488"/>
        <end position="590"/>
    </location>
</feature>
<feature type="compositionally biased region" description="Basic residues" evidence="1">
    <location>
        <begin position="573"/>
        <end position="584"/>
    </location>
</feature>
<sequence>MDRTPVHLMSDSESNESSRRFRAFGLKCPGNWTKDASLMELLEKSESCHVWFEKAEKPNVAKCGGFSVVFTTVEEAAVNFEKVQKMTVDGNLLRVQASKSFYDAVKRLSTPEKPPSLFAVDPDGEKANRTLYAIKLLSSLDQDFLKTMFDADSLESVQILSNTLPQGVYTQAEIVFTTPEQAQLALSDVDGMPIDDGDEEQVIRLLNPAQYAAYDATPDLRPLANGSPSPQKNSSPRKQSTSAPNPPVESSTTAPSTPPPTVTAPEVTPEIVFDRFEEHISNHRINWAELNEMEDLWKLCDEVSKAFGGLPDSLLKEALMEVLEQHHDAATTPWMRSHIETLVKLWKKIVMSEKNVVREGMIESSAPVYVPYNPPAKRSRKGKNRDVDQKHAQMMAGSIGQLLNHARIQFAKEDGELDIDEDEHGNFSIEGNELSFESWGKMLKKQEESTTKSQQKNRFSQAKYEKMLAKRDKRIRDRVQMEKKIKAMRAGLDNEGEDEQENGPVGEGDTGSENNSEKMTSRAKRKKAREGLRQDQEKEDGEMSSDSEKVKATASSSDSSSSSESSSDEENPRRRKIARKRAAARRTNAANTSMNVACEQYIERHYVNRFKLVQSLSVEQKATFLAILKETVNGTSPSQKNQLMKHLRAHLEKQPS</sequence>
<proteinExistence type="predicted"/>
<comment type="caution">
    <text evidence="2">The sequence shown here is derived from an EMBL/GenBank/DDBJ whole genome shotgun (WGS) entry which is preliminary data.</text>
</comment>
<dbReference type="EMBL" id="JAUCMV010000002">
    <property type="protein sequence ID" value="KAK0416327.1"/>
    <property type="molecule type" value="Genomic_DNA"/>
</dbReference>
<feature type="compositionally biased region" description="Polar residues" evidence="1">
    <location>
        <begin position="226"/>
        <end position="243"/>
    </location>
</feature>
<evidence type="ECO:0000313" key="3">
    <source>
        <dbReference type="Proteomes" id="UP001175271"/>
    </source>
</evidence>